<feature type="signal peptide" evidence="2">
    <location>
        <begin position="1"/>
        <end position="19"/>
    </location>
</feature>
<organism evidence="3 4">
    <name type="scientific">Metarhizium brunneum</name>
    <dbReference type="NCBI Taxonomy" id="500148"/>
    <lineage>
        <taxon>Eukaryota</taxon>
        <taxon>Fungi</taxon>
        <taxon>Dikarya</taxon>
        <taxon>Ascomycota</taxon>
        <taxon>Pezizomycotina</taxon>
        <taxon>Sordariomycetes</taxon>
        <taxon>Hypocreomycetidae</taxon>
        <taxon>Hypocreales</taxon>
        <taxon>Clavicipitaceae</taxon>
        <taxon>Metarhizium</taxon>
    </lineage>
</organism>
<dbReference type="EMBL" id="CP058935">
    <property type="protein sequence ID" value="QLI71115.1"/>
    <property type="molecule type" value="Genomic_DNA"/>
</dbReference>
<feature type="compositionally biased region" description="Polar residues" evidence="1">
    <location>
        <begin position="745"/>
        <end position="756"/>
    </location>
</feature>
<reference evidence="3 4" key="1">
    <citation type="submission" date="2020-07" db="EMBL/GenBank/DDBJ databases">
        <title>Telomere length de novo assembly of all 7 chromosomes of the fungus, Metarhizium brunneum, using a novel assembly pipeline.</title>
        <authorList>
            <person name="Saud z."/>
            <person name="Kortsinoglou A."/>
            <person name="Kouvelis V.N."/>
            <person name="Butt T.M."/>
        </authorList>
    </citation>
    <scope>NUCLEOTIDE SEQUENCE [LARGE SCALE GENOMIC DNA]</scope>
    <source>
        <strain evidence="3 4">4556</strain>
    </source>
</reference>
<feature type="compositionally biased region" description="Polar residues" evidence="1">
    <location>
        <begin position="657"/>
        <end position="676"/>
    </location>
</feature>
<feature type="compositionally biased region" description="Polar residues" evidence="1">
    <location>
        <begin position="484"/>
        <end position="503"/>
    </location>
</feature>
<feature type="compositionally biased region" description="Polar residues" evidence="1">
    <location>
        <begin position="436"/>
        <end position="460"/>
    </location>
</feature>
<feature type="compositionally biased region" description="Low complexity" evidence="1">
    <location>
        <begin position="603"/>
        <end position="616"/>
    </location>
</feature>
<feature type="compositionally biased region" description="Polar residues" evidence="1">
    <location>
        <begin position="538"/>
        <end position="569"/>
    </location>
</feature>
<evidence type="ECO:0000256" key="2">
    <source>
        <dbReference type="SAM" id="SignalP"/>
    </source>
</evidence>
<feature type="compositionally biased region" description="Polar residues" evidence="1">
    <location>
        <begin position="724"/>
        <end position="738"/>
    </location>
</feature>
<proteinExistence type="predicted"/>
<feature type="compositionally biased region" description="Acidic residues" evidence="1">
    <location>
        <begin position="421"/>
        <end position="430"/>
    </location>
</feature>
<dbReference type="GeneID" id="26247927"/>
<dbReference type="RefSeq" id="XP_014539286.1">
    <property type="nucleotide sequence ID" value="XM_014683800.1"/>
</dbReference>
<dbReference type="AlphaFoldDB" id="A0A7D5V037"/>
<feature type="region of interest" description="Disordered" evidence="1">
    <location>
        <begin position="231"/>
        <end position="252"/>
    </location>
</feature>
<keyword evidence="2" id="KW-0732">Signal</keyword>
<feature type="chain" id="PRO_5028882104" evidence="2">
    <location>
        <begin position="20"/>
        <end position="875"/>
    </location>
</feature>
<feature type="region of interest" description="Disordered" evidence="1">
    <location>
        <begin position="372"/>
        <end position="775"/>
    </location>
</feature>
<dbReference type="OrthoDB" id="4941115at2759"/>
<name>A0A7D5V037_9HYPO</name>
<feature type="compositionally biased region" description="Polar residues" evidence="1">
    <location>
        <begin position="404"/>
        <end position="420"/>
    </location>
</feature>
<feature type="compositionally biased region" description="Polar residues" evidence="1">
    <location>
        <begin position="684"/>
        <end position="715"/>
    </location>
</feature>
<feature type="compositionally biased region" description="Polar residues" evidence="1">
    <location>
        <begin position="623"/>
        <end position="650"/>
    </location>
</feature>
<accession>A0A7D5V037</accession>
<sequence>MKYLVTALSAATLATSVAAQVATLDPAEDIIPIIPPDVLTNVQEERKYDACHKIDTSVAGGLIWPCASQLKILESCPKSAKTAEERKAQRDCICGKGSSFLQDAVACSECKIQNGLQPDNQRDFWKKSFGALDKEYCQSDDVAVDYKEFTKDWTPPKGVIAGNSLDGQIGNPRDYYKQAGVAVPEKQGPGKSTPAALHPGVNDNTVNADISDPLAGQVVVPAYVAVEVNNKPSGANTAPVTTTPSAAGSQPTTLVRVTSGDSTAAATASLSPSSSLVPASGSNGGADVAHIIMINGKACHVYIIWVIIDCAPKKDAQGNLYIEYKNNGIDNNKPVSMLENKKQFDQIKDTVHDASKDDNSAKELKDIVGTEADVVAAPGNKKPLPPPEKPASGEPQAPNGAAGSGTSDEPVTGTTVNTPDVSDDKDECVNEDLTGGANTPDNGSTNTESIPSGSTGTGAPNSKPAADINTPAMSDDDECDNEDLTNGANTPDNGSTNTHNPENILSGGTGTGAPNKKPATDNNTPAISDDEDECVNEDLTNGANTPDNGSTNTPNTENVPSGSTGTGAPNNKPAADNSTPAVSNDEDEFVNVPSGATTPDNGPTNVPNTQNTQNPPSGGAETIVSSLEDTMKNPNTPQGPKKTPSTQNPPSGGAETVVSSPEGTMKNPNTQHTENPPSGGAETVVSSLEGTMNTPNTPQGTEKTPSTQNAPSGSADTVAPGPNGTKTTPNAPAQNSAGTPGGQTGSNTPSNSGSQSETKDCECASGSKAPERKDADEICAKREKTETDCNKESGENMRKCFCSEGSFQNQRFFEEAITCSRRSDNCRLGEYGAQVFFQIQHLYCDLKLFGNDYAAAYKNVLDSWGRERAPTASLM</sequence>
<gene>
    <name evidence="3" type="ORF">G6M90_00g080330</name>
</gene>
<evidence type="ECO:0000313" key="3">
    <source>
        <dbReference type="EMBL" id="QLI71115.1"/>
    </source>
</evidence>
<feature type="compositionally biased region" description="Acidic residues" evidence="1">
    <location>
        <begin position="474"/>
        <end position="483"/>
    </location>
</feature>
<evidence type="ECO:0000313" key="4">
    <source>
        <dbReference type="Proteomes" id="UP000510686"/>
    </source>
</evidence>
<dbReference type="KEGG" id="mbrn:26247927"/>
<keyword evidence="4" id="KW-1185">Reference proteome</keyword>
<protein>
    <submittedName>
        <fullName evidence="3">Uncharacterized protein</fullName>
    </submittedName>
</protein>
<dbReference type="Proteomes" id="UP000510686">
    <property type="component" value="Chromosome 4"/>
</dbReference>
<evidence type="ECO:0000256" key="1">
    <source>
        <dbReference type="SAM" id="MobiDB-lite"/>
    </source>
</evidence>